<keyword evidence="3" id="KW-1185">Reference proteome</keyword>
<evidence type="ECO:0000313" key="3">
    <source>
        <dbReference type="Proteomes" id="UP001162881"/>
    </source>
</evidence>
<accession>A0ABT0BD03</accession>
<comment type="caution">
    <text evidence="2">The sequence shown here is derived from an EMBL/GenBank/DDBJ whole genome shotgun (WGS) entry which is preliminary data.</text>
</comment>
<sequence>MRLKLAPLALALTSLVLPLASADAHSIWFEQRAYQLVIVYGIGADDLETVKRLPMMQDIKAYDADYQPIAAKARAFGPAVVVDTDAQASVATAVMPYGVWSRVGDGEFEKKTLEQMPDATVSTKNMKYAVSIQGTLAKPMPALPDQTLQIVPVGPIPATLGTAMTYKVLFEGHPQAGVRVINDLVTDPDATEVQTGADGTVTLPVRNQGLNVVRAVYEGPTDNPRLYKQIEHNATLSFALSHKPE</sequence>
<dbReference type="InterPro" id="IPR019613">
    <property type="entry name" value="DUF4198"/>
</dbReference>
<dbReference type="RefSeq" id="WP_244019758.1">
    <property type="nucleotide sequence ID" value="NZ_JALHLF010000030.1"/>
</dbReference>
<dbReference type="Proteomes" id="UP001162881">
    <property type="component" value="Unassembled WGS sequence"/>
</dbReference>
<reference evidence="2" key="1">
    <citation type="submission" date="2022-03" db="EMBL/GenBank/DDBJ databases">
        <title>Identification of a novel bacterium isolated from mangrove sediments.</title>
        <authorList>
            <person name="Pan X."/>
        </authorList>
    </citation>
    <scope>NUCLEOTIDE SEQUENCE</scope>
    <source>
        <strain evidence="2">B1949</strain>
    </source>
</reference>
<organism evidence="2 3">
    <name type="scientific">Novosphingobium organovorum</name>
    <dbReference type="NCBI Taxonomy" id="2930092"/>
    <lineage>
        <taxon>Bacteria</taxon>
        <taxon>Pseudomonadati</taxon>
        <taxon>Pseudomonadota</taxon>
        <taxon>Alphaproteobacteria</taxon>
        <taxon>Sphingomonadales</taxon>
        <taxon>Sphingomonadaceae</taxon>
        <taxon>Novosphingobium</taxon>
    </lineage>
</organism>
<evidence type="ECO:0000256" key="1">
    <source>
        <dbReference type="SAM" id="SignalP"/>
    </source>
</evidence>
<dbReference type="Pfam" id="PF10670">
    <property type="entry name" value="DUF4198"/>
    <property type="match status" value="1"/>
</dbReference>
<keyword evidence="1" id="KW-0732">Signal</keyword>
<feature type="chain" id="PRO_5047096262" evidence="1">
    <location>
        <begin position="23"/>
        <end position="245"/>
    </location>
</feature>
<gene>
    <name evidence="2" type="ORF">MTR62_09530</name>
</gene>
<feature type="signal peptide" evidence="1">
    <location>
        <begin position="1"/>
        <end position="22"/>
    </location>
</feature>
<evidence type="ECO:0000313" key="2">
    <source>
        <dbReference type="EMBL" id="MCJ2182930.1"/>
    </source>
</evidence>
<proteinExistence type="predicted"/>
<name>A0ABT0BD03_9SPHN</name>
<dbReference type="EMBL" id="JALHLF010000030">
    <property type="protein sequence ID" value="MCJ2182930.1"/>
    <property type="molecule type" value="Genomic_DNA"/>
</dbReference>
<protein>
    <submittedName>
        <fullName evidence="2">DUF4198 domain-containing protein</fullName>
    </submittedName>
</protein>